<dbReference type="InterPro" id="IPR000014">
    <property type="entry name" value="PAS"/>
</dbReference>
<evidence type="ECO:0000256" key="9">
    <source>
        <dbReference type="ARBA" id="ARBA00022777"/>
    </source>
</evidence>
<name>A0A0D1CIM0_9RHOB</name>
<keyword evidence="8" id="KW-0547">Nucleotide-binding</keyword>
<dbReference type="InterPro" id="IPR035965">
    <property type="entry name" value="PAS-like_dom_sf"/>
</dbReference>
<evidence type="ECO:0000313" key="13">
    <source>
        <dbReference type="EMBL" id="KIT14587.1"/>
    </source>
</evidence>
<evidence type="ECO:0000256" key="1">
    <source>
        <dbReference type="ARBA" id="ARBA00000085"/>
    </source>
</evidence>
<dbReference type="EC" id="2.7.13.3" evidence="2"/>
<evidence type="ECO:0000256" key="11">
    <source>
        <dbReference type="ARBA" id="ARBA00023026"/>
    </source>
</evidence>
<dbReference type="PROSITE" id="PS50113">
    <property type="entry name" value="PAC"/>
    <property type="match status" value="1"/>
</dbReference>
<evidence type="ECO:0000256" key="2">
    <source>
        <dbReference type="ARBA" id="ARBA00012438"/>
    </source>
</evidence>
<dbReference type="Pfam" id="PF07536">
    <property type="entry name" value="HWE_HK"/>
    <property type="match status" value="1"/>
</dbReference>
<dbReference type="PATRIC" id="fig|935700.4.peg.3812"/>
<dbReference type="InterPro" id="IPR036890">
    <property type="entry name" value="HATPase_C_sf"/>
</dbReference>
<evidence type="ECO:0000256" key="4">
    <source>
        <dbReference type="ARBA" id="ARBA00022630"/>
    </source>
</evidence>
<keyword evidence="7" id="KW-0677">Repeat</keyword>
<dbReference type="InterPro" id="IPR011102">
    <property type="entry name" value="Sig_transdc_His_kinase_HWE"/>
</dbReference>
<protein>
    <recommendedName>
        <fullName evidence="2">histidine kinase</fullName>
        <ecNumber evidence="2">2.7.13.3</ecNumber>
    </recommendedName>
</protein>
<proteinExistence type="predicted"/>
<dbReference type="PANTHER" id="PTHR41523:SF7">
    <property type="entry name" value="HISTIDINE KINASE"/>
    <property type="match status" value="1"/>
</dbReference>
<keyword evidence="14" id="KW-1185">Reference proteome</keyword>
<dbReference type="RefSeq" id="WP_043920458.1">
    <property type="nucleotide sequence ID" value="NZ_FZPF01000004.1"/>
</dbReference>
<evidence type="ECO:0000256" key="6">
    <source>
        <dbReference type="ARBA" id="ARBA00022679"/>
    </source>
</evidence>
<evidence type="ECO:0000256" key="10">
    <source>
        <dbReference type="ARBA" id="ARBA00022840"/>
    </source>
</evidence>
<keyword evidence="10" id="KW-0067">ATP-binding</keyword>
<keyword evidence="3" id="KW-0597">Phosphoprotein</keyword>
<evidence type="ECO:0000259" key="12">
    <source>
        <dbReference type="PROSITE" id="PS50113"/>
    </source>
</evidence>
<dbReference type="AlphaFoldDB" id="A0A0D1CIM0"/>
<keyword evidence="4" id="KW-0285">Flavoprotein</keyword>
<dbReference type="SUPFAM" id="SSF55785">
    <property type="entry name" value="PYP-like sensor domain (PAS domain)"/>
    <property type="match status" value="1"/>
</dbReference>
<dbReference type="InterPro" id="IPR000700">
    <property type="entry name" value="PAS-assoc_C"/>
</dbReference>
<accession>A0A0D1CIM0</accession>
<feature type="domain" description="PAC" evidence="12">
    <location>
        <begin position="78"/>
        <end position="132"/>
    </location>
</feature>
<keyword evidence="6 13" id="KW-0808">Transferase</keyword>
<keyword evidence="11" id="KW-0843">Virulence</keyword>
<comment type="caution">
    <text evidence="13">The sequence shown here is derived from an EMBL/GenBank/DDBJ whole genome shotgun (WGS) entry which is preliminary data.</text>
</comment>
<evidence type="ECO:0000256" key="3">
    <source>
        <dbReference type="ARBA" id="ARBA00022553"/>
    </source>
</evidence>
<evidence type="ECO:0000313" key="14">
    <source>
        <dbReference type="Proteomes" id="UP000032232"/>
    </source>
</evidence>
<dbReference type="SMART" id="SM00911">
    <property type="entry name" value="HWE_HK"/>
    <property type="match status" value="1"/>
</dbReference>
<organism evidence="13 14">
    <name type="scientific">Jannaschia aquimarina</name>
    <dbReference type="NCBI Taxonomy" id="935700"/>
    <lineage>
        <taxon>Bacteria</taxon>
        <taxon>Pseudomonadati</taxon>
        <taxon>Pseudomonadota</taxon>
        <taxon>Alphaproteobacteria</taxon>
        <taxon>Rhodobacterales</taxon>
        <taxon>Roseobacteraceae</taxon>
        <taxon>Jannaschia</taxon>
    </lineage>
</organism>
<gene>
    <name evidence="13" type="ORF">jaqu_36980</name>
</gene>
<dbReference type="GO" id="GO:0005524">
    <property type="term" value="F:ATP binding"/>
    <property type="evidence" value="ECO:0007669"/>
    <property type="project" value="UniProtKB-KW"/>
</dbReference>
<dbReference type="EMBL" id="JYFE01000073">
    <property type="protein sequence ID" value="KIT14587.1"/>
    <property type="molecule type" value="Genomic_DNA"/>
</dbReference>
<dbReference type="GO" id="GO:0004673">
    <property type="term" value="F:protein histidine kinase activity"/>
    <property type="evidence" value="ECO:0007669"/>
    <property type="project" value="UniProtKB-EC"/>
</dbReference>
<sequence>MFPSTALSLHSIAAVFDDSRDCVKLISPDGRLLWMNQGGLCAMELEDFELVRGAEWADFWPDETRDRIAAACLNSPPTTTHITAFCPTAKGSPRWWDVSVVPIQGTDGRHGGFIATSRDVTDREMAARTRELLLEEMRHRQGNTLTLAGTLMQVHALGKPELSDFVAEMSQRLAALGRAQNVVGRRDDPEHVADVHLAGLVRMLVQPLAGPQSDLVISLDPELLLPTEKIDVFGVIFSELAVNTGKHGAFRHGGRVEVSADFTPGGLTIVWSETSLRRVEGTHREGGQGLALMDRIARINDVTFDIEWTDRGQVARLTLPSCPSVCMHSAA</sequence>
<evidence type="ECO:0000256" key="8">
    <source>
        <dbReference type="ARBA" id="ARBA00022741"/>
    </source>
</evidence>
<dbReference type="CDD" id="cd00130">
    <property type="entry name" value="PAS"/>
    <property type="match status" value="1"/>
</dbReference>
<dbReference type="InterPro" id="IPR013656">
    <property type="entry name" value="PAS_4"/>
</dbReference>
<dbReference type="Gene3D" id="3.30.450.20">
    <property type="entry name" value="PAS domain"/>
    <property type="match status" value="1"/>
</dbReference>
<dbReference type="STRING" id="935700.jaqu_36980"/>
<keyword evidence="9 13" id="KW-0418">Kinase</keyword>
<reference evidence="13 14" key="1">
    <citation type="submission" date="2015-02" db="EMBL/GenBank/DDBJ databases">
        <title>Genome Sequence of Jannaschia aquimarina DSM28248, a member of the Roseobacter clade.</title>
        <authorList>
            <person name="Voget S."/>
            <person name="Daniel R."/>
        </authorList>
    </citation>
    <scope>NUCLEOTIDE SEQUENCE [LARGE SCALE GENOMIC DNA]</scope>
    <source>
        <strain evidence="13 14">GSW-M26</strain>
    </source>
</reference>
<dbReference type="Pfam" id="PF08448">
    <property type="entry name" value="PAS_4"/>
    <property type="match status" value="1"/>
</dbReference>
<evidence type="ECO:0000256" key="7">
    <source>
        <dbReference type="ARBA" id="ARBA00022737"/>
    </source>
</evidence>
<dbReference type="SUPFAM" id="SSF55874">
    <property type="entry name" value="ATPase domain of HSP90 chaperone/DNA topoisomerase II/histidine kinase"/>
    <property type="match status" value="1"/>
</dbReference>
<dbReference type="Gene3D" id="3.30.565.10">
    <property type="entry name" value="Histidine kinase-like ATPase, C-terminal domain"/>
    <property type="match status" value="1"/>
</dbReference>
<keyword evidence="5" id="KW-0288">FMN</keyword>
<dbReference type="Proteomes" id="UP000032232">
    <property type="component" value="Unassembled WGS sequence"/>
</dbReference>
<dbReference type="PANTHER" id="PTHR41523">
    <property type="entry name" value="TWO-COMPONENT SYSTEM SENSOR PROTEIN"/>
    <property type="match status" value="1"/>
</dbReference>
<evidence type="ECO:0000256" key="5">
    <source>
        <dbReference type="ARBA" id="ARBA00022643"/>
    </source>
</evidence>
<comment type="catalytic activity">
    <reaction evidence="1">
        <text>ATP + protein L-histidine = ADP + protein N-phospho-L-histidine.</text>
        <dbReference type="EC" id="2.7.13.3"/>
    </reaction>
</comment>
<dbReference type="NCBIfam" id="TIGR00229">
    <property type="entry name" value="sensory_box"/>
    <property type="match status" value="1"/>
</dbReference>